<comment type="similarity">
    <text evidence="2">Belongs to the bacterial solute-binding protein 1 family.</text>
</comment>
<gene>
    <name evidence="6" type="ORF">R7226_13785</name>
</gene>
<evidence type="ECO:0000256" key="3">
    <source>
        <dbReference type="ARBA" id="ARBA00022448"/>
    </source>
</evidence>
<evidence type="ECO:0000313" key="6">
    <source>
        <dbReference type="EMBL" id="MDW5595415.1"/>
    </source>
</evidence>
<evidence type="ECO:0000256" key="1">
    <source>
        <dbReference type="ARBA" id="ARBA00004196"/>
    </source>
</evidence>
<protein>
    <submittedName>
        <fullName evidence="6">ABC transporter substrate-binding protein</fullName>
    </submittedName>
</protein>
<feature type="compositionally biased region" description="Basic and acidic residues" evidence="5">
    <location>
        <begin position="1"/>
        <end position="11"/>
    </location>
</feature>
<comment type="caution">
    <text evidence="6">The sequence shown here is derived from an EMBL/GenBank/DDBJ whole genome shotgun (WGS) entry which is preliminary data.</text>
</comment>
<dbReference type="PANTHER" id="PTHR43649:SF31">
    <property type="entry name" value="SN-GLYCEROL-3-PHOSPHATE-BINDING PERIPLASMIC PROTEIN UGPB"/>
    <property type="match status" value="1"/>
</dbReference>
<comment type="subcellular location">
    <subcellularLocation>
        <location evidence="1">Cell envelope</location>
    </subcellularLocation>
</comment>
<sequence length="475" mass="52440">MLDHERVRDDASPADPCAPRDLPVAPRTRRTFLREAAGFGTLALSSSFLTACGLGGDSGGEALTSTVARAQARGEVVIWDRTGDLYRVFDALIPSFNAKYPDVKVRHVAVDIATRLPPTLASGAGLPDGAFLDDVQVPGQALHLTDVGKLLSPYTDRIVRYKVDVNTVEGRIVGIPWDLDPGLLYYREDLLDRAGVDPAGIASYDDLTEAAHTLRARLGNDVRPLHLERDPFLGQLWVEMLANQQGTSMADADGRLQLESEPYQRIMQWIKTIVDEGLGTHANYLQPTDVQTLDNGRQILVPWAMWWIFAPQSLLRRTSGRWRAQELPAWTSGGARSGVMGGGSFIIPAKARSPELAWLWYEHLLFDAQGYRTVYGPSPTYPRGLNTSVPSYLPALDGPPLFEPVAALGDQDIWKTDVAAAKQVPGNYSIPSWWAEAVRYFGANIQQLMDGRMEPDEVLAVSTEQIQKNLVDRRR</sequence>
<dbReference type="Pfam" id="PF01547">
    <property type="entry name" value="SBP_bac_1"/>
    <property type="match status" value="1"/>
</dbReference>
<proteinExistence type="inferred from homology"/>
<feature type="region of interest" description="Disordered" evidence="5">
    <location>
        <begin position="1"/>
        <end position="23"/>
    </location>
</feature>
<name>A0ABU4HSA6_9ACTN</name>
<reference evidence="7" key="1">
    <citation type="submission" date="2023-07" db="EMBL/GenBank/DDBJ databases">
        <title>Conexibacter stalactiti sp. nov., isolated from stalactites in a lava cave and emended description of the genus Conexibacter.</title>
        <authorList>
            <person name="Lee S.D."/>
        </authorList>
    </citation>
    <scope>NUCLEOTIDE SEQUENCE [LARGE SCALE GENOMIC DNA]</scope>
    <source>
        <strain evidence="7">KCTC 39840</strain>
    </source>
</reference>
<dbReference type="InterPro" id="IPR006059">
    <property type="entry name" value="SBP"/>
</dbReference>
<dbReference type="RefSeq" id="WP_318597749.1">
    <property type="nucleotide sequence ID" value="NZ_JAWSTH010000032.1"/>
</dbReference>
<evidence type="ECO:0000256" key="5">
    <source>
        <dbReference type="SAM" id="MobiDB-lite"/>
    </source>
</evidence>
<keyword evidence="7" id="KW-1185">Reference proteome</keyword>
<accession>A0ABU4HSA6</accession>
<keyword evidence="3" id="KW-0813">Transport</keyword>
<evidence type="ECO:0000256" key="4">
    <source>
        <dbReference type="ARBA" id="ARBA00022729"/>
    </source>
</evidence>
<dbReference type="EMBL" id="JAWSTH010000032">
    <property type="protein sequence ID" value="MDW5595415.1"/>
    <property type="molecule type" value="Genomic_DNA"/>
</dbReference>
<dbReference type="PANTHER" id="PTHR43649">
    <property type="entry name" value="ARABINOSE-BINDING PROTEIN-RELATED"/>
    <property type="match status" value="1"/>
</dbReference>
<dbReference type="Proteomes" id="UP001284601">
    <property type="component" value="Unassembled WGS sequence"/>
</dbReference>
<evidence type="ECO:0000313" key="7">
    <source>
        <dbReference type="Proteomes" id="UP001284601"/>
    </source>
</evidence>
<evidence type="ECO:0000256" key="2">
    <source>
        <dbReference type="ARBA" id="ARBA00008520"/>
    </source>
</evidence>
<keyword evidence="4" id="KW-0732">Signal</keyword>
<dbReference type="SUPFAM" id="SSF53850">
    <property type="entry name" value="Periplasmic binding protein-like II"/>
    <property type="match status" value="1"/>
</dbReference>
<dbReference type="InterPro" id="IPR050490">
    <property type="entry name" value="Bact_solute-bd_prot1"/>
</dbReference>
<organism evidence="6 7">
    <name type="scientific">Conexibacter stalactiti</name>
    <dbReference type="NCBI Taxonomy" id="1940611"/>
    <lineage>
        <taxon>Bacteria</taxon>
        <taxon>Bacillati</taxon>
        <taxon>Actinomycetota</taxon>
        <taxon>Thermoleophilia</taxon>
        <taxon>Solirubrobacterales</taxon>
        <taxon>Conexibacteraceae</taxon>
        <taxon>Conexibacter</taxon>
    </lineage>
</organism>
<dbReference type="Gene3D" id="3.40.190.10">
    <property type="entry name" value="Periplasmic binding protein-like II"/>
    <property type="match status" value="1"/>
</dbReference>